<dbReference type="SUPFAM" id="SSF55729">
    <property type="entry name" value="Acyl-CoA N-acyltransferases (Nat)"/>
    <property type="match status" value="1"/>
</dbReference>
<accession>A0A6L3SYB1</accession>
<dbReference type="InterPro" id="IPR016181">
    <property type="entry name" value="Acyl_CoA_acyltransferase"/>
</dbReference>
<feature type="domain" description="N-acetyltransferase" evidence="3">
    <location>
        <begin position="4"/>
        <end position="149"/>
    </location>
</feature>
<dbReference type="Gene3D" id="3.40.630.30">
    <property type="match status" value="1"/>
</dbReference>
<dbReference type="Pfam" id="PF00583">
    <property type="entry name" value="Acetyltransf_1"/>
    <property type="match status" value="1"/>
</dbReference>
<dbReference type="AlphaFoldDB" id="A0A6L3SYB1"/>
<dbReference type="InterPro" id="IPR000182">
    <property type="entry name" value="GNAT_dom"/>
</dbReference>
<dbReference type="PANTHER" id="PTHR10545:SF42">
    <property type="entry name" value="ACETYLTRANSFERASE"/>
    <property type="match status" value="1"/>
</dbReference>
<keyword evidence="1 4" id="KW-0808">Transferase</keyword>
<proteinExistence type="predicted"/>
<dbReference type="GO" id="GO:0008080">
    <property type="term" value="F:N-acetyltransferase activity"/>
    <property type="evidence" value="ECO:0007669"/>
    <property type="project" value="TreeGrafter"/>
</dbReference>
<comment type="caution">
    <text evidence="4">The sequence shown here is derived from an EMBL/GenBank/DDBJ whole genome shotgun (WGS) entry which is preliminary data.</text>
</comment>
<evidence type="ECO:0000256" key="2">
    <source>
        <dbReference type="ARBA" id="ARBA00023315"/>
    </source>
</evidence>
<dbReference type="RefSeq" id="WP_151000203.1">
    <property type="nucleotide sequence ID" value="NZ_BPQY01000038.1"/>
</dbReference>
<evidence type="ECO:0000256" key="1">
    <source>
        <dbReference type="ARBA" id="ARBA00022679"/>
    </source>
</evidence>
<gene>
    <name evidence="4" type="ORF">F6X53_11675</name>
</gene>
<keyword evidence="5" id="KW-1185">Reference proteome</keyword>
<organism evidence="4 5">
    <name type="scientific">Methylobacterium soli</name>
    <dbReference type="NCBI Taxonomy" id="553447"/>
    <lineage>
        <taxon>Bacteria</taxon>
        <taxon>Pseudomonadati</taxon>
        <taxon>Pseudomonadota</taxon>
        <taxon>Alphaproteobacteria</taxon>
        <taxon>Hyphomicrobiales</taxon>
        <taxon>Methylobacteriaceae</taxon>
        <taxon>Methylobacterium</taxon>
    </lineage>
</organism>
<evidence type="ECO:0000313" key="5">
    <source>
        <dbReference type="Proteomes" id="UP000474159"/>
    </source>
</evidence>
<dbReference type="OrthoDB" id="9805924at2"/>
<protein>
    <submittedName>
        <fullName evidence="4">GNAT family N-acetyltransferase</fullName>
    </submittedName>
</protein>
<dbReference type="PANTHER" id="PTHR10545">
    <property type="entry name" value="DIAMINE N-ACETYLTRANSFERASE"/>
    <property type="match status" value="1"/>
</dbReference>
<name>A0A6L3SYB1_9HYPH</name>
<dbReference type="Proteomes" id="UP000474159">
    <property type="component" value="Unassembled WGS sequence"/>
</dbReference>
<dbReference type="EMBL" id="VZZK01000010">
    <property type="protein sequence ID" value="KAB1079038.1"/>
    <property type="molecule type" value="Genomic_DNA"/>
</dbReference>
<evidence type="ECO:0000313" key="4">
    <source>
        <dbReference type="EMBL" id="KAB1079038.1"/>
    </source>
</evidence>
<dbReference type="CDD" id="cd04301">
    <property type="entry name" value="NAT_SF"/>
    <property type="match status" value="1"/>
</dbReference>
<dbReference type="PROSITE" id="PS51186">
    <property type="entry name" value="GNAT"/>
    <property type="match status" value="1"/>
</dbReference>
<dbReference type="InterPro" id="IPR051016">
    <property type="entry name" value="Diverse_Substrate_AcTransf"/>
</dbReference>
<sequence>MSPMTIRAVRPDDFAAWLPLWQGYQAFYRVAISPATTEVTWARLLDPAEPMAAALACHEDGRALGFVHTIRHRSCWTIGDYCYLQDLFVAPEARGLGLGRALIEHVYREAAASGCSRVHWLTHETNQEAMLLYDRIGDRSGFIQYRKQF</sequence>
<evidence type="ECO:0000259" key="3">
    <source>
        <dbReference type="PROSITE" id="PS51186"/>
    </source>
</evidence>
<reference evidence="4 5" key="1">
    <citation type="submission" date="2019-09" db="EMBL/GenBank/DDBJ databases">
        <title>YIM 48816 draft genome.</title>
        <authorList>
            <person name="Jiang L."/>
        </authorList>
    </citation>
    <scope>NUCLEOTIDE SEQUENCE [LARGE SCALE GENOMIC DNA]</scope>
    <source>
        <strain evidence="4 5">YIM 48816</strain>
    </source>
</reference>
<keyword evidence="2" id="KW-0012">Acyltransferase</keyword>